<reference evidence="2" key="1">
    <citation type="submission" date="2017-01" db="EMBL/GenBank/DDBJ databases">
        <title>Genome Analysis of Deinococcus marmoris KOPRI26562.</title>
        <authorList>
            <person name="Kim J.H."/>
            <person name="Oh H.-M."/>
        </authorList>
    </citation>
    <scope>NUCLEOTIDE SEQUENCE [LARGE SCALE GENOMIC DNA]</scope>
    <source>
        <strain evidence="2">PAMC 26633</strain>
    </source>
</reference>
<dbReference type="AlphaFoldDB" id="A0A226WLG2"/>
<dbReference type="Proteomes" id="UP000214720">
    <property type="component" value="Unassembled WGS sequence"/>
</dbReference>
<evidence type="ECO:0000313" key="1">
    <source>
        <dbReference type="EMBL" id="OXC71670.1"/>
    </source>
</evidence>
<protein>
    <submittedName>
        <fullName evidence="1">Superoxide dismutase</fullName>
    </submittedName>
</protein>
<dbReference type="EMBL" id="MTHB01000301">
    <property type="protein sequence ID" value="OXC71670.1"/>
    <property type="molecule type" value="Genomic_DNA"/>
</dbReference>
<comment type="caution">
    <text evidence="1">The sequence shown here is derived from an EMBL/GenBank/DDBJ whole genome shotgun (WGS) entry which is preliminary data.</text>
</comment>
<proteinExistence type="predicted"/>
<accession>A0A226WLG2</accession>
<evidence type="ECO:0000313" key="2">
    <source>
        <dbReference type="Proteomes" id="UP000214720"/>
    </source>
</evidence>
<organism evidence="1 2">
    <name type="scientific">Caballeronia sordidicola</name>
    <name type="common">Burkholderia sordidicola</name>
    <dbReference type="NCBI Taxonomy" id="196367"/>
    <lineage>
        <taxon>Bacteria</taxon>
        <taxon>Pseudomonadati</taxon>
        <taxon>Pseudomonadota</taxon>
        <taxon>Betaproteobacteria</taxon>
        <taxon>Burkholderiales</taxon>
        <taxon>Burkholderiaceae</taxon>
        <taxon>Caballeronia</taxon>
    </lineage>
</organism>
<gene>
    <name evidence="1" type="ORF">BSU04_45920</name>
</gene>
<name>A0A226WLG2_CABSO</name>
<sequence>MRGYPNSPTIECSIASLLTSPIIIIEGSSHHGTYPPAVAVRQERACSEHVGRNA</sequence>